<dbReference type="Proteomes" id="UP000030718">
    <property type="component" value="Segment"/>
</dbReference>
<organism evidence="1 2">
    <name type="scientific">Escherichia phage vB_EcoM_VR26</name>
    <dbReference type="NCBI Taxonomy" id="1567029"/>
    <lineage>
        <taxon>Viruses</taxon>
        <taxon>Duplodnaviria</taxon>
        <taxon>Heunggongvirae</taxon>
        <taxon>Uroviricota</taxon>
        <taxon>Caudoviricetes</taxon>
        <taxon>Pantevenvirales</taxon>
        <taxon>Straboviridae</taxon>
        <taxon>Tevenvirinae</taxon>
        <taxon>Gaprivervirus</taxon>
        <taxon>Gaprivervirus vr26</taxon>
    </lineage>
</organism>
<name>A0A0A7HEJ7_9CAUD</name>
<accession>A0A0A7HEJ7</accession>
<keyword evidence="2" id="KW-1185">Reference proteome</keyword>
<dbReference type="GeneID" id="26640432"/>
<dbReference type="OrthoDB" id="11174at10239"/>
<proteinExistence type="predicted"/>
<dbReference type="RefSeq" id="YP_009213976.1">
    <property type="nucleotide sequence ID" value="NC_028957.1"/>
</dbReference>
<reference evidence="1 2" key="1">
    <citation type="submission" date="2014-10" db="EMBL/GenBank/DDBJ databases">
        <title>VR bacteriophages - a small but diverse group of low-temperature viruses.</title>
        <authorList>
            <person name="Kaliniene L."/>
            <person name="Meskys R."/>
            <person name="Simoliunas E."/>
            <person name="Zajanckauskaite A."/>
            <person name="Truncaite L."/>
        </authorList>
    </citation>
    <scope>NUCLEOTIDE SEQUENCE [LARGE SCALE GENOMIC DNA]</scope>
</reference>
<dbReference type="EMBL" id="KP007362">
    <property type="protein sequence ID" value="AIZ02776.1"/>
    <property type="molecule type" value="Genomic_DNA"/>
</dbReference>
<protein>
    <submittedName>
        <fullName evidence="1">Uncharacterized protein</fullName>
    </submittedName>
</protein>
<evidence type="ECO:0000313" key="1">
    <source>
        <dbReference type="EMBL" id="AIZ02776.1"/>
    </source>
</evidence>
<sequence>MTSYDNLISNVKWFGDSGLATETNTVLYRIRGDLGYSNDFLRRTTSRGDTTKLPFIFALAEDISFADALEIIDVNLGIQRVEFAGLRYSVYALNDPSDYSQLINADDDYHLVCYLMLENGDHFGMVDRRPTYSDIKNYDKDKLTILAAEYTLESRKQQRKLNRFITECREYAKEVQNANAISAK</sequence>
<evidence type="ECO:0000313" key="2">
    <source>
        <dbReference type="Proteomes" id="UP000030718"/>
    </source>
</evidence>
<gene>
    <name evidence="1" type="ORF">VR26_139</name>
</gene>
<dbReference type="KEGG" id="vg:26640432"/>